<evidence type="ECO:0000313" key="3">
    <source>
        <dbReference type="EMBL" id="WWD79848.1"/>
    </source>
</evidence>
<dbReference type="KEGG" id="ahal:FTX54_015850"/>
<dbReference type="PANTHER" id="PTHR43802">
    <property type="entry name" value="ENOYL-COA HYDRATASE"/>
    <property type="match status" value="1"/>
</dbReference>
<comment type="similarity">
    <text evidence="1 2">Belongs to the enoyl-CoA hydratase/isomerase family.</text>
</comment>
<dbReference type="Gene3D" id="1.10.12.10">
    <property type="entry name" value="Lyase 2-enoyl-coa Hydratase, Chain A, domain 2"/>
    <property type="match status" value="1"/>
</dbReference>
<dbReference type="CDD" id="cd06558">
    <property type="entry name" value="crotonase-like"/>
    <property type="match status" value="1"/>
</dbReference>
<reference evidence="3 4" key="1">
    <citation type="submission" date="2024-01" db="EMBL/GenBank/DDBJ databases">
        <title>Complete Genome Sequence of Alkalicoccus halolimnae BZ-SZ-XJ29T, a Moderately Halophilic Bacterium Isolated from a Salt Lake.</title>
        <authorList>
            <person name="Zhao B."/>
        </authorList>
    </citation>
    <scope>NUCLEOTIDE SEQUENCE [LARGE SCALE GENOMIC DNA]</scope>
    <source>
        <strain evidence="3 4">BZ-SZ-XJ29</strain>
    </source>
</reference>
<dbReference type="OrthoDB" id="9775794at2"/>
<dbReference type="RefSeq" id="WP_147802687.1">
    <property type="nucleotide sequence ID" value="NZ_CP144914.1"/>
</dbReference>
<dbReference type="PROSITE" id="PS00166">
    <property type="entry name" value="ENOYL_COA_HYDRATASE"/>
    <property type="match status" value="1"/>
</dbReference>
<gene>
    <name evidence="3" type="ORF">FTX54_015850</name>
</gene>
<protein>
    <submittedName>
        <fullName evidence="3">Enoyl-CoA hydratase/isomerase family protein</fullName>
    </submittedName>
</protein>
<dbReference type="SUPFAM" id="SSF52096">
    <property type="entry name" value="ClpP/crotonase"/>
    <property type="match status" value="1"/>
</dbReference>
<dbReference type="InterPro" id="IPR029045">
    <property type="entry name" value="ClpP/crotonase-like_dom_sf"/>
</dbReference>
<evidence type="ECO:0000256" key="2">
    <source>
        <dbReference type="RuleBase" id="RU003707"/>
    </source>
</evidence>
<organism evidence="3 4">
    <name type="scientific">Alkalicoccus halolimnae</name>
    <dbReference type="NCBI Taxonomy" id="1667239"/>
    <lineage>
        <taxon>Bacteria</taxon>
        <taxon>Bacillati</taxon>
        <taxon>Bacillota</taxon>
        <taxon>Bacilli</taxon>
        <taxon>Bacillales</taxon>
        <taxon>Bacillaceae</taxon>
        <taxon>Alkalicoccus</taxon>
    </lineage>
</organism>
<dbReference type="EMBL" id="CP144914">
    <property type="protein sequence ID" value="WWD79848.1"/>
    <property type="molecule type" value="Genomic_DNA"/>
</dbReference>
<dbReference type="Pfam" id="PF00378">
    <property type="entry name" value="ECH_1"/>
    <property type="match status" value="1"/>
</dbReference>
<sequence length="249" mass="27525">MNNKVMYSVENEVATIAINRPEVKNAIDKETHEELYEAFSTAKKDETVKVIVFTGSGDSFSSGADLKSIPTEELGTFDYGFYLDETYNRLLLLMEEIEKPIVAYINGMAVGAGLSLALACDFRFADRNASFALSFLKIGLVPDAGASYYLPRLVGLSKALELGTGVKIDVEKALQIGLINGHGYPDTWIEQLTMAPLPAYGMMKRNMRRGFEDSLEEVLAYEVEGQREAGKSQAHQDALQAFLQKSQKK</sequence>
<dbReference type="InterPro" id="IPR001753">
    <property type="entry name" value="Enoyl-CoA_hydra/iso"/>
</dbReference>
<dbReference type="PANTHER" id="PTHR43802:SF1">
    <property type="entry name" value="IP11341P-RELATED"/>
    <property type="match status" value="1"/>
</dbReference>
<name>A0A5C7FQ68_9BACI</name>
<dbReference type="InterPro" id="IPR018376">
    <property type="entry name" value="Enoyl-CoA_hyd/isom_CS"/>
</dbReference>
<dbReference type="GO" id="GO:0003824">
    <property type="term" value="F:catalytic activity"/>
    <property type="evidence" value="ECO:0007669"/>
    <property type="project" value="InterPro"/>
</dbReference>
<dbReference type="InterPro" id="IPR014748">
    <property type="entry name" value="Enoyl-CoA_hydra_C"/>
</dbReference>
<evidence type="ECO:0000256" key="1">
    <source>
        <dbReference type="ARBA" id="ARBA00005254"/>
    </source>
</evidence>
<dbReference type="Proteomes" id="UP000321816">
    <property type="component" value="Chromosome"/>
</dbReference>
<dbReference type="AlphaFoldDB" id="A0A5C7FQ68"/>
<accession>A0A5C7FQ68</accession>
<evidence type="ECO:0000313" key="4">
    <source>
        <dbReference type="Proteomes" id="UP000321816"/>
    </source>
</evidence>
<proteinExistence type="inferred from homology"/>
<dbReference type="Gene3D" id="3.90.226.10">
    <property type="entry name" value="2-enoyl-CoA Hydratase, Chain A, domain 1"/>
    <property type="match status" value="1"/>
</dbReference>
<keyword evidence="4" id="KW-1185">Reference proteome</keyword>